<comment type="caution">
    <text evidence="1">The sequence shown here is derived from an EMBL/GenBank/DDBJ whole genome shotgun (WGS) entry which is preliminary data.</text>
</comment>
<reference evidence="1 2" key="1">
    <citation type="submission" date="2018-11" db="EMBL/GenBank/DDBJ databases">
        <title>Novel bacteria species description.</title>
        <authorList>
            <person name="Han J.-H."/>
        </authorList>
    </citation>
    <scope>NUCLEOTIDE SEQUENCE [LARGE SCALE GENOMIC DNA]</scope>
    <source>
        <strain evidence="1 2">KCTC23259</strain>
    </source>
</reference>
<protein>
    <submittedName>
        <fullName evidence="1">Uncharacterized protein</fullName>
    </submittedName>
</protein>
<proteinExistence type="predicted"/>
<dbReference type="Proteomes" id="UP001204144">
    <property type="component" value="Unassembled WGS sequence"/>
</dbReference>
<dbReference type="EMBL" id="RJUF01000180">
    <property type="protein sequence ID" value="MCP9765160.1"/>
    <property type="molecule type" value="Genomic_DNA"/>
</dbReference>
<accession>A0AAE3KXJ6</accession>
<evidence type="ECO:0000313" key="2">
    <source>
        <dbReference type="Proteomes" id="UP001204144"/>
    </source>
</evidence>
<organism evidence="1 2">
    <name type="scientific">Lacihabitans soyangensis</name>
    <dbReference type="NCBI Taxonomy" id="869394"/>
    <lineage>
        <taxon>Bacteria</taxon>
        <taxon>Pseudomonadati</taxon>
        <taxon>Bacteroidota</taxon>
        <taxon>Cytophagia</taxon>
        <taxon>Cytophagales</taxon>
        <taxon>Leadbetterellaceae</taxon>
        <taxon>Lacihabitans</taxon>
    </lineage>
</organism>
<dbReference type="RefSeq" id="WP_255038852.1">
    <property type="nucleotide sequence ID" value="NZ_RJUF01000180.1"/>
</dbReference>
<gene>
    <name evidence="1" type="ORF">EGI31_19675</name>
</gene>
<name>A0AAE3KXJ6_9BACT</name>
<sequence>MTLGFKTKTDDGKPTLFPEKVLLCLMSEVLIKIVDWNDIMKDSPYGQMAVGTYAPKLHSIREDIRWKPGVMIDFYTGVRTNNAYRFAPRVSVVSVQKIEIIPEPPKPHSLDHPRIYLKKIDKKTGKEALLCFSVRIDNRYQWENEIKKLAKNDGFDTVDEFFEWFGAGYKGRIIHWTSLKY</sequence>
<dbReference type="AlphaFoldDB" id="A0AAE3KXJ6"/>
<keyword evidence="2" id="KW-1185">Reference proteome</keyword>
<evidence type="ECO:0000313" key="1">
    <source>
        <dbReference type="EMBL" id="MCP9765160.1"/>
    </source>
</evidence>